<keyword evidence="3" id="KW-1185">Reference proteome</keyword>
<reference evidence="2" key="1">
    <citation type="submission" date="2023-06" db="EMBL/GenBank/DDBJ databases">
        <authorList>
            <consortium name="Lawrence Berkeley National Laboratory"/>
            <person name="Ahrendt S."/>
            <person name="Sahu N."/>
            <person name="Indic B."/>
            <person name="Wong-Bajracharya J."/>
            <person name="Merenyi Z."/>
            <person name="Ke H.-M."/>
            <person name="Monk M."/>
            <person name="Kocsube S."/>
            <person name="Drula E."/>
            <person name="Lipzen A."/>
            <person name="Balint B."/>
            <person name="Henrissat B."/>
            <person name="Andreopoulos B."/>
            <person name="Martin F.M."/>
            <person name="Harder C.B."/>
            <person name="Rigling D."/>
            <person name="Ford K.L."/>
            <person name="Foster G.D."/>
            <person name="Pangilinan J."/>
            <person name="Papanicolaou A."/>
            <person name="Barry K."/>
            <person name="LaButti K."/>
            <person name="Viragh M."/>
            <person name="Koriabine M."/>
            <person name="Yan M."/>
            <person name="Riley R."/>
            <person name="Champramary S."/>
            <person name="Plett K.L."/>
            <person name="Tsai I.J."/>
            <person name="Slot J."/>
            <person name="Sipos G."/>
            <person name="Plett J."/>
            <person name="Nagy L.G."/>
            <person name="Grigoriev I.V."/>
        </authorList>
    </citation>
    <scope>NUCLEOTIDE SEQUENCE</scope>
    <source>
        <strain evidence="2">CCBAS 213</strain>
    </source>
</reference>
<comment type="caution">
    <text evidence="2">The sequence shown here is derived from an EMBL/GenBank/DDBJ whole genome shotgun (WGS) entry which is preliminary data.</text>
</comment>
<protein>
    <submittedName>
        <fullName evidence="2">Uncharacterized protein</fullName>
    </submittedName>
</protein>
<organism evidence="2 3">
    <name type="scientific">Armillaria tabescens</name>
    <name type="common">Ringless honey mushroom</name>
    <name type="synonym">Agaricus tabescens</name>
    <dbReference type="NCBI Taxonomy" id="1929756"/>
    <lineage>
        <taxon>Eukaryota</taxon>
        <taxon>Fungi</taxon>
        <taxon>Dikarya</taxon>
        <taxon>Basidiomycota</taxon>
        <taxon>Agaricomycotina</taxon>
        <taxon>Agaricomycetes</taxon>
        <taxon>Agaricomycetidae</taxon>
        <taxon>Agaricales</taxon>
        <taxon>Marasmiineae</taxon>
        <taxon>Physalacriaceae</taxon>
        <taxon>Desarmillaria</taxon>
    </lineage>
</organism>
<dbReference type="Proteomes" id="UP001175211">
    <property type="component" value="Unassembled WGS sequence"/>
</dbReference>
<dbReference type="EMBL" id="JAUEPS010000028">
    <property type="protein sequence ID" value="KAK0453997.1"/>
    <property type="molecule type" value="Genomic_DNA"/>
</dbReference>
<proteinExistence type="predicted"/>
<accession>A0AA39K3N9</accession>
<dbReference type="AlphaFoldDB" id="A0AA39K3N9"/>
<evidence type="ECO:0000256" key="1">
    <source>
        <dbReference type="SAM" id="SignalP"/>
    </source>
</evidence>
<feature type="chain" id="PRO_5041425284" evidence="1">
    <location>
        <begin position="27"/>
        <end position="211"/>
    </location>
</feature>
<evidence type="ECO:0000313" key="2">
    <source>
        <dbReference type="EMBL" id="KAK0453997.1"/>
    </source>
</evidence>
<keyword evidence="1" id="KW-0732">Signal</keyword>
<dbReference type="GeneID" id="85353350"/>
<dbReference type="RefSeq" id="XP_060328385.1">
    <property type="nucleotide sequence ID" value="XM_060469802.1"/>
</dbReference>
<sequence>MWSCSSRAAFLSLVLCLLTCRNYGLALLVDSIRCGERIGVPDRGGPWFRAAMDCCKDVGLEGLLNVLSDLDCSDGSHPRIAALLQIINSSFVNSRQPIHSLTGPVIKCSKLLKLMDEMFHVFMLDDIPLDSDAWRVYEQMVTLLRTFSCDSQLKLLIQMDTCWIRDGLQEDWDHGLPTLILQKYQGRSMREAKDSPHKHVTVVFLKAIQAE</sequence>
<name>A0AA39K3N9_ARMTA</name>
<evidence type="ECO:0000313" key="3">
    <source>
        <dbReference type="Proteomes" id="UP001175211"/>
    </source>
</evidence>
<gene>
    <name evidence="2" type="ORF">EV420DRAFT_1481721</name>
</gene>
<feature type="signal peptide" evidence="1">
    <location>
        <begin position="1"/>
        <end position="26"/>
    </location>
</feature>